<dbReference type="Pfam" id="PF00550">
    <property type="entry name" value="PP-binding"/>
    <property type="match status" value="1"/>
</dbReference>
<dbReference type="PROSITE" id="PS50075">
    <property type="entry name" value="CARRIER"/>
    <property type="match status" value="1"/>
</dbReference>
<dbReference type="RefSeq" id="WP_092982369.1">
    <property type="nucleotide sequence ID" value="NZ_FOYQ01000002.1"/>
</dbReference>
<dbReference type="STRING" id="400055.SAMN04490243_1906"/>
<sequence length="86" mass="9931">MKDHPHYNTLRELIAPYLPEDVSLDSLQPDSNLISELNINSSHLVDLVLDIEDQYDIRLEDTEMQQMQTVTDALHLIDNKLKAKES</sequence>
<dbReference type="Proteomes" id="UP000199534">
    <property type="component" value="Unassembled WGS sequence"/>
</dbReference>
<keyword evidence="3" id="KW-1185">Reference proteome</keyword>
<dbReference type="InterPro" id="IPR036736">
    <property type="entry name" value="ACP-like_sf"/>
</dbReference>
<name>A0A1I6GYZ1_9FLAO</name>
<gene>
    <name evidence="2" type="ORF">SAMN04490243_1906</name>
</gene>
<proteinExistence type="predicted"/>
<organism evidence="2 3">
    <name type="scientific">Robiginitalea myxolifaciens</name>
    <dbReference type="NCBI Taxonomy" id="400055"/>
    <lineage>
        <taxon>Bacteria</taxon>
        <taxon>Pseudomonadati</taxon>
        <taxon>Bacteroidota</taxon>
        <taxon>Flavobacteriia</taxon>
        <taxon>Flavobacteriales</taxon>
        <taxon>Flavobacteriaceae</taxon>
        <taxon>Robiginitalea</taxon>
    </lineage>
</organism>
<protein>
    <submittedName>
        <fullName evidence="2">Acyl carrier protein</fullName>
    </submittedName>
</protein>
<reference evidence="2 3" key="1">
    <citation type="submission" date="2016-10" db="EMBL/GenBank/DDBJ databases">
        <authorList>
            <person name="de Groot N.N."/>
        </authorList>
    </citation>
    <scope>NUCLEOTIDE SEQUENCE [LARGE SCALE GENOMIC DNA]</scope>
    <source>
        <strain evidence="2 3">DSM 21019</strain>
    </source>
</reference>
<dbReference type="Gene3D" id="1.10.1200.10">
    <property type="entry name" value="ACP-like"/>
    <property type="match status" value="1"/>
</dbReference>
<evidence type="ECO:0000313" key="3">
    <source>
        <dbReference type="Proteomes" id="UP000199534"/>
    </source>
</evidence>
<dbReference type="InterPro" id="IPR009081">
    <property type="entry name" value="PP-bd_ACP"/>
</dbReference>
<evidence type="ECO:0000313" key="2">
    <source>
        <dbReference type="EMBL" id="SFR47287.1"/>
    </source>
</evidence>
<dbReference type="EMBL" id="FOYQ01000002">
    <property type="protein sequence ID" value="SFR47287.1"/>
    <property type="molecule type" value="Genomic_DNA"/>
</dbReference>
<evidence type="ECO:0000259" key="1">
    <source>
        <dbReference type="PROSITE" id="PS50075"/>
    </source>
</evidence>
<feature type="domain" description="Carrier" evidence="1">
    <location>
        <begin position="4"/>
        <end position="81"/>
    </location>
</feature>
<dbReference type="AlphaFoldDB" id="A0A1I6GYZ1"/>
<dbReference type="SUPFAM" id="SSF47336">
    <property type="entry name" value="ACP-like"/>
    <property type="match status" value="1"/>
</dbReference>
<dbReference type="OrthoDB" id="771003at2"/>
<accession>A0A1I6GYZ1</accession>